<dbReference type="SUPFAM" id="SSF56300">
    <property type="entry name" value="Metallo-dependent phosphatases"/>
    <property type="match status" value="1"/>
</dbReference>
<dbReference type="GO" id="GO:0016788">
    <property type="term" value="F:hydrolase activity, acting on ester bonds"/>
    <property type="evidence" value="ECO:0007669"/>
    <property type="project" value="TreeGrafter"/>
</dbReference>
<reference evidence="3" key="1">
    <citation type="submission" date="2021-12" db="EMBL/GenBank/DDBJ databases">
        <title>Prjna785345.</title>
        <authorList>
            <person name="Rujirawat T."/>
            <person name="Krajaejun T."/>
        </authorList>
    </citation>
    <scope>NUCLEOTIDE SEQUENCE</scope>
    <source>
        <strain evidence="3">Pi057C3</strain>
    </source>
</reference>
<dbReference type="PROSITE" id="PS51257">
    <property type="entry name" value="PROKAR_LIPOPROTEIN"/>
    <property type="match status" value="1"/>
</dbReference>
<dbReference type="Gene3D" id="3.60.21.10">
    <property type="match status" value="1"/>
</dbReference>
<dbReference type="EMBL" id="JAKCXM010000063">
    <property type="protein sequence ID" value="KAJ0404419.1"/>
    <property type="molecule type" value="Genomic_DNA"/>
</dbReference>
<keyword evidence="1" id="KW-0732">Signal</keyword>
<dbReference type="PANTHER" id="PTHR32440">
    <property type="entry name" value="PHOSPHATASE DCR2-RELATED-RELATED"/>
    <property type="match status" value="1"/>
</dbReference>
<dbReference type="Pfam" id="PF00149">
    <property type="entry name" value="Metallophos"/>
    <property type="match status" value="1"/>
</dbReference>
<dbReference type="Proteomes" id="UP001209570">
    <property type="component" value="Unassembled WGS sequence"/>
</dbReference>
<accession>A0AAD5M4V4</accession>
<dbReference type="PANTHER" id="PTHR32440:SF0">
    <property type="entry name" value="PHOSPHATASE DCR2-RELATED"/>
    <property type="match status" value="1"/>
</dbReference>
<dbReference type="GO" id="GO:0005737">
    <property type="term" value="C:cytoplasm"/>
    <property type="evidence" value="ECO:0007669"/>
    <property type="project" value="TreeGrafter"/>
</dbReference>
<gene>
    <name evidence="3" type="ORF">P43SY_007672</name>
</gene>
<evidence type="ECO:0000313" key="3">
    <source>
        <dbReference type="EMBL" id="KAJ0404419.1"/>
    </source>
</evidence>
<dbReference type="AlphaFoldDB" id="A0AAD5M4V4"/>
<dbReference type="InterPro" id="IPR004843">
    <property type="entry name" value="Calcineurin-like_PHP"/>
</dbReference>
<evidence type="ECO:0000259" key="2">
    <source>
        <dbReference type="Pfam" id="PF00149"/>
    </source>
</evidence>
<name>A0AAD5M4V4_PYTIN</name>
<feature type="chain" id="PRO_5042267387" description="Calcineurin-like phosphoesterase domain-containing protein" evidence="1">
    <location>
        <begin position="22"/>
        <end position="843"/>
    </location>
</feature>
<proteinExistence type="predicted"/>
<dbReference type="InterPro" id="IPR029052">
    <property type="entry name" value="Metallo-depent_PP-like"/>
</dbReference>
<dbReference type="Gene3D" id="1.10.510.10">
    <property type="entry name" value="Transferase(Phosphotransferase) domain 1"/>
    <property type="match status" value="1"/>
</dbReference>
<dbReference type="CDD" id="cd07383">
    <property type="entry name" value="MPP_Dcr2"/>
    <property type="match status" value="1"/>
</dbReference>
<feature type="signal peptide" evidence="1">
    <location>
        <begin position="1"/>
        <end position="21"/>
    </location>
</feature>
<evidence type="ECO:0000313" key="4">
    <source>
        <dbReference type="Proteomes" id="UP001209570"/>
    </source>
</evidence>
<organism evidence="3 4">
    <name type="scientific">Pythium insidiosum</name>
    <name type="common">Pythiosis disease agent</name>
    <dbReference type="NCBI Taxonomy" id="114742"/>
    <lineage>
        <taxon>Eukaryota</taxon>
        <taxon>Sar</taxon>
        <taxon>Stramenopiles</taxon>
        <taxon>Oomycota</taxon>
        <taxon>Peronosporomycetes</taxon>
        <taxon>Pythiales</taxon>
        <taxon>Pythiaceae</taxon>
        <taxon>Pythium</taxon>
    </lineage>
</organism>
<protein>
    <recommendedName>
        <fullName evidence="2">Calcineurin-like phosphoesterase domain-containing protein</fullName>
    </recommendedName>
</protein>
<sequence>MRCVSTWRLLAFLSSVASCAGSVKLAAPTTVLEPFAVSNLRVAVGFEPNVALVDCQGDTGDWVPVGVDWGMWLASSERVVHLCQRRVRISDQDGSALPDIPDNQQILQRLAAVVVDPSKNASCPTNWSTLHDPRPGIVLCAKYTSLEAARVTKDYVVDLSVTYERYYNDAVPGWTTLPVSIHERRNDTHEQPYRGVYLHVRRPIAPLTNLTVLESVEAGRATLDECESKLGLGWRPATPDVHNQTRSVQADGKTPLVCVTRTVSNSSVAGQYIANVELINANATNTCGDEGNLQIRHDLRDSTALCVTMATPNDSPLPGNRTFVNDLVLRQLDDPTLAAKDLAALLNSHFEWLATGNTSLETAEALSVATERSTRWHWWQRRVTTLDASSSASVPEDERSIRNKSRLRAVVRKNQTLSFKVVQFADLHFKGNASYPCMNTPEWMDPSKCTESVMNQFIDDVLDVEKPDLVVFSGDNDEAYNESYATVAIEQFTRAVVARGIPHVEILGNHDAENLWDRGALLDEIIATQHSLTSRGPAEVAGDGNYILNVLAPEDGPWGPKGTDVFRMYFLDSHAYPNYTRFPDNWSNYAWIEQSQVAYYRRAAASHQSLVPSIMFFHIALVEYTGAPTQMSTPLRIGSVYRDYVGCSDVDSHLFSALRDYGDVKATFVGHDHLNDFCYKREDIQLCYGGGAGLGRAYGSMYTPRRARVIEWTVNAQNERRITSWHRYHGALAGKHNHQVVYSERPDDAGRSLLDEDAKTGQTSREAIVRILVPMAIMFGGVIVVDVTILQLVSAGKLQPTLLPSCPEAIVKLARACMAFDPAQRPSAIHISYELRKILKDVA</sequence>
<evidence type="ECO:0000256" key="1">
    <source>
        <dbReference type="SAM" id="SignalP"/>
    </source>
</evidence>
<feature type="domain" description="Calcineurin-like phosphoesterase" evidence="2">
    <location>
        <begin position="419"/>
        <end position="527"/>
    </location>
</feature>
<keyword evidence="4" id="KW-1185">Reference proteome</keyword>
<comment type="caution">
    <text evidence="3">The sequence shown here is derived from an EMBL/GenBank/DDBJ whole genome shotgun (WGS) entry which is preliminary data.</text>
</comment>